<feature type="compositionally biased region" description="Basic and acidic residues" evidence="2">
    <location>
        <begin position="2546"/>
        <end position="2568"/>
    </location>
</feature>
<organism evidence="4 5">
    <name type="scientific">Lactiplantibacillus plantarum</name>
    <name type="common">Lactobacillus plantarum</name>
    <dbReference type="NCBI Taxonomy" id="1590"/>
    <lineage>
        <taxon>Bacteria</taxon>
        <taxon>Bacillati</taxon>
        <taxon>Bacillota</taxon>
        <taxon>Bacilli</taxon>
        <taxon>Lactobacillales</taxon>
        <taxon>Lactobacillaceae</taxon>
        <taxon>Lactiplantibacillus</taxon>
    </lineage>
</organism>
<evidence type="ECO:0000256" key="1">
    <source>
        <dbReference type="ARBA" id="ARBA00022729"/>
    </source>
</evidence>
<dbReference type="InterPro" id="IPR032675">
    <property type="entry name" value="LRR_dom_sf"/>
</dbReference>
<dbReference type="SUPFAM" id="SSF52047">
    <property type="entry name" value="RNI-like"/>
    <property type="match status" value="1"/>
</dbReference>
<protein>
    <submittedName>
        <fullName evidence="4">Bacterial Ig-like domain-containing protein</fullName>
    </submittedName>
</protein>
<evidence type="ECO:0000256" key="2">
    <source>
        <dbReference type="SAM" id="MobiDB-lite"/>
    </source>
</evidence>
<dbReference type="RefSeq" id="WP_198073209.1">
    <property type="nucleotide sequence ID" value="NZ_CP065802.1"/>
</dbReference>
<dbReference type="Pfam" id="PF03382">
    <property type="entry name" value="DUF285"/>
    <property type="match status" value="1"/>
</dbReference>
<dbReference type="InterPro" id="IPR011889">
    <property type="entry name" value="Liste_lipo_26"/>
</dbReference>
<feature type="region of interest" description="Disordered" evidence="2">
    <location>
        <begin position="2501"/>
        <end position="2609"/>
    </location>
</feature>
<feature type="compositionally biased region" description="Polar residues" evidence="2">
    <location>
        <begin position="108"/>
        <end position="199"/>
    </location>
</feature>
<dbReference type="Pfam" id="PF07523">
    <property type="entry name" value="Big_3"/>
    <property type="match status" value="1"/>
</dbReference>
<dbReference type="Pfam" id="PF19258">
    <property type="entry name" value="KxYKxGKxW_sig"/>
    <property type="match status" value="1"/>
</dbReference>
<feature type="domain" description="Ig-like" evidence="3">
    <location>
        <begin position="2425"/>
        <end position="2495"/>
    </location>
</feature>
<sequence length="2652" mass="280821">MNRSMTSKQHYKMYKKGRFWVFAGITVATFSLNPLLGRADTETTTASTAASTTATAETASASKLQVLSTSTTSTTGVPTQSSTTATNNSFSATSTTTTTAPSEAKSSRSVQFDVNVTDENSTTGGNEDSVNSAVSQNETGTITRGDSSLGPSENNSGTTTDEANSTSAEPSDSAAVSTHNVETISSVSSMAQTDGNSTAELKEDSANEQTLVATANKSVNTTNLATTNQQLTDTDSTSTNATTTSVVPVNKQLLMRSRAAVAATVVSTGTLGTSAWEYTNDGVLTIHTGDWTGVADVSNTTQPFGSQLTKVVIDGPINAGTDTSNLFRYNPNLTSIDGLENLDTSKVTNFSMMFTGTKIADFSGLVHWNVSSGKQFSYMFANDSRVQSYDLSKWQLNQTEPVMINRMFSGNTVLTSINLSAWDVRMVTDMDALFSGDKSLTTADLHGWDLANIKLLSSMFLNNTNLTDLDMTGWQTGNTLTSTKYMFEGTPGLKSINIANLDMSNFAAVTEADIYKEFADRDMFLNQNSNRDPLPMNLNALTVGSKTYLVGSSLPDVPTTGYTGKWVNQADATQTYTSSELMALYNGVDNPADTITWVWETSPSYADFTSKNVTGLIAGPKTTWRVADSVATLKDVNGTDIYATADTVVKVISVNGDTAVTTVDTQTTGTYQVDLQYTDAYGKVWQQTSTVAVAVNQGKLVGKPLTIKMGAKPTYTINDLIDTDNSRNAAGDKLSADELATATVTGLDTSKAGTQTVTLAYTDDATGMVHTTTTTVTMVATKADLTMRNSTIIKGPKNSSWDYRQYVTSVTDFDGNPVSLDGLNIVVDQQPDLTQIGSQTVTLTYTDTLGNVISVPTQVTVVASRAQVTTKAPLTIWPSEVAQLKVADLVTITAANGNPVDTSTDLTDVTMSSIDTSKGGAQTVTITYTDEAGNLVTAYAKVTVDQSDLKTKLTNPIAGPKAKWDYLAGLEWVKDANGKLLDNLATADIKVVTEPDLSVAMVGHDQTVTLSYTDELGKEHLVTAVVNTVASKAKITAVSDQIIIPDEAKKLTATDLVSELIDAAGNKATNFDDVTMSGFDAKAIGPQTVTLMYTDAYGNQTTDSTTVTVDFATITGQATHPIAGPTATWDYRDSVTQVIDANGKIIDVGDADITAMTPDLTPAKVGKPQTVTLTYTDSLGKVHTTDVIVTTTLSEAKITAVADQVIIPDEAKKLTATDLVSELIDAAGNKITNFDGVTMSGFDAKAIGPQTVTLMYTDAYGNQTTDSTTVTVDSATLTLQNHTQVAGPKATWNYADNIKAITDSKGQSLTLSDAKITVVQRPDLSVAGTYKIVLEYTDDLGQAHTETADVEVTASKAAITAVSKQVILAEKATMVTASSLVSTLYDADGVQIYNFDDVTMSGFNAKAIGPQTVTLAYTDAYGNQTTVSTTVTVDFATLTLQNHTQVAGSKATWNYADNIKAVTDSKGQSLTLSNAKITVVQHPDLSVAGTYPIVIEYTDDLGQVHTKTANVEATASKASITAVSKQVILAENANMVTASSLVATLYDADGFQIHNFDDVTMSGFDAQAIGPQTVTLTYTDAYGNQMTDSTTVIVDLATITGQATHPIAGPAATWDYRDSVTQVIDANGKTIDVDTADITATTPNLTLAKAGKPQTVMLTYTDSLGKVHTTDVIVTTTLSKAKITAVADQVIWPDQAKQLTATDLVDRLYDAEGHLITNYDNVEMSALDSKLAGQQRLTLTYTDVAGNQSVAYANVTVDQAKLVTKPSTVIAGPTATWSYEAGISQLTNAAGQLITVQPGTIKVLNRPDLNVDSVGQQQLITLIYTDELGKSQSVTAMVTAEASQATLTAKKAVILQPDAAAKLTANDLVTSLTDASGQAVTDYQIVQMSKLDATRPGVQPVSLTYTDAAGNEVSTVVKVTVDQAKMESQNRTQIWGPSMTWDYRQQLATVTDSQGHQLNPDQAKITVITGPQLTAKMIDKPQTVTLMYTDDLQQTHTVSATLTLTASQAALVPRPAQIVWAKDAGQLTPPNFLQTITGADGTQVSSLTNVKMSAVDASQPGAQTVILTYTDDYGNEVTTTAQVTVDQAALTTQTARPVAGPTAKWDYQTNFKTVTNAAGEVINVGDANLKVLTGPDLSTAMVGRPQVVTFSYTDELGLTQTTTAEVTTVASRAHMTTSADQVIWPAVVGKLTVADLVTGLTDAWGQTSQNYQSVTMTTINAQQAGKQQVTLTYTDEVGNVKTATTTVTVDQAALTTQPQTVIAGPTAKWDYHQGIGTITDGMGQPIAVNNAAITVVAMPDLTVAHIGQPQTVQLVYTDSLGQQQTALVQVTTVATQAKISTRPVTVIAGPKTTWSLNDSVDWSTSLAADGTLLTAAQRQRVTVDGTLNLRRAGNYPLTLSYMDRAGNLITVTTSIDVLASQAQLQVRDSQLTVGNTWAAQDNFERATDAQGQALTLADIAVDGTVNTQRAGQYTLTYHYTDVAGNQLTKTAVVTVVLPDDDHINTTDPDNNDHGGTTVPDNNDHGETSNPDGNDHAGIADPSETPKPSERPNDSDGHTVDWGVDDRITTKQQPAAATRAQTKVKTTAEPALPANNEHTSAAKAAATPVTRVTDTLPQTGERDRSAQQGAVVLGLTGLLGLMGLGRRRHTHED</sequence>
<evidence type="ECO:0000313" key="5">
    <source>
        <dbReference type="Proteomes" id="UP000595466"/>
    </source>
</evidence>
<dbReference type="Gene3D" id="3.80.10.10">
    <property type="entry name" value="Ribonuclease Inhibitor"/>
    <property type="match status" value="1"/>
</dbReference>
<dbReference type="Gene3D" id="2.60.40.10">
    <property type="entry name" value="Immunoglobulins"/>
    <property type="match status" value="6"/>
</dbReference>
<evidence type="ECO:0000259" key="3">
    <source>
        <dbReference type="Pfam" id="PF07523"/>
    </source>
</evidence>
<name>A0AAX1K7B0_LACPN</name>
<dbReference type="NCBIfam" id="TIGR02167">
    <property type="entry name" value="Liste_lipo_26"/>
    <property type="match status" value="2"/>
</dbReference>
<feature type="region of interest" description="Disordered" evidence="2">
    <location>
        <begin position="71"/>
        <end position="205"/>
    </location>
</feature>
<dbReference type="Proteomes" id="UP000595466">
    <property type="component" value="Chromosome"/>
</dbReference>
<evidence type="ECO:0000313" key="4">
    <source>
        <dbReference type="EMBL" id="QQM60412.1"/>
    </source>
</evidence>
<dbReference type="InterPro" id="IPR005046">
    <property type="entry name" value="DUF285"/>
</dbReference>
<reference evidence="4 5" key="1">
    <citation type="submission" date="2020-12" db="EMBL/GenBank/DDBJ databases">
        <title>Whole genome sequencing of Lactobacillus plantarum PC518.</title>
        <authorList>
            <person name="Guo Q."/>
        </authorList>
    </citation>
    <scope>NUCLEOTIDE SEQUENCE [LARGE SCALE GENOMIC DNA]</scope>
    <source>
        <strain evidence="4 5">PC518</strain>
    </source>
</reference>
<proteinExistence type="predicted"/>
<gene>
    <name evidence="4" type="ORF">JH395_11860</name>
</gene>
<accession>A0AAX1K7B0</accession>
<dbReference type="InterPro" id="IPR013783">
    <property type="entry name" value="Ig-like_fold"/>
</dbReference>
<dbReference type="NCBIfam" id="TIGR03715">
    <property type="entry name" value="KxYKxGKxW"/>
    <property type="match status" value="1"/>
</dbReference>
<keyword evidence="1" id="KW-0732">Signal</keyword>
<dbReference type="InterPro" id="IPR022038">
    <property type="entry name" value="Ig-like_bact"/>
</dbReference>
<feature type="compositionally biased region" description="Low complexity" evidence="2">
    <location>
        <begin position="71"/>
        <end position="104"/>
    </location>
</feature>
<dbReference type="InterPro" id="IPR022263">
    <property type="entry name" value="KxYKxGKxW"/>
</dbReference>
<feature type="compositionally biased region" description="Polar residues" evidence="2">
    <location>
        <begin position="2569"/>
        <end position="2584"/>
    </location>
</feature>
<dbReference type="EMBL" id="CP066817">
    <property type="protein sequence ID" value="QQM60412.1"/>
    <property type="molecule type" value="Genomic_DNA"/>
</dbReference>